<keyword evidence="1" id="KW-0472">Membrane</keyword>
<dbReference type="EMBL" id="NNSR01000016">
    <property type="protein sequence ID" value="PKD32664.1"/>
    <property type="molecule type" value="Genomic_DNA"/>
</dbReference>
<dbReference type="InterPro" id="IPR021215">
    <property type="entry name" value="DUF2752"/>
</dbReference>
<feature type="transmembrane region" description="Helical" evidence="1">
    <location>
        <begin position="12"/>
        <end position="33"/>
    </location>
</feature>
<feature type="transmembrane region" description="Helical" evidence="1">
    <location>
        <begin position="71"/>
        <end position="91"/>
    </location>
</feature>
<proteinExistence type="predicted"/>
<dbReference type="Proteomes" id="UP000233425">
    <property type="component" value="Unassembled WGS sequence"/>
</dbReference>
<keyword evidence="3" id="KW-1185">Reference proteome</keyword>
<sequence>MKKRLLKFSTAAIILVAAGVLYYLIVSFTGFAIPCVFRKITGFYCPGCGVTGMLTHILRLDFKGAFECNQVLFVISPFILYLLGKMLYGYIRYGRLTLKKFDTVLTFVLIGILLVFGVVRNLPPFDFLRPYG</sequence>
<name>A0A2N0V0A2_9FIRM</name>
<keyword evidence="1" id="KW-0812">Transmembrane</keyword>
<evidence type="ECO:0000256" key="1">
    <source>
        <dbReference type="SAM" id="Phobius"/>
    </source>
</evidence>
<protein>
    <recommendedName>
        <fullName evidence="4">DUF2752 domain-containing protein</fullName>
    </recommendedName>
</protein>
<dbReference type="AlphaFoldDB" id="A0A2N0V0A2"/>
<dbReference type="RefSeq" id="WP_101028295.1">
    <property type="nucleotide sequence ID" value="NZ_CABMMZ010000016.1"/>
</dbReference>
<feature type="transmembrane region" description="Helical" evidence="1">
    <location>
        <begin position="103"/>
        <end position="122"/>
    </location>
</feature>
<evidence type="ECO:0008006" key="4">
    <source>
        <dbReference type="Google" id="ProtNLM"/>
    </source>
</evidence>
<reference evidence="2" key="1">
    <citation type="journal article" date="2018" name="Environ. Microbiol.">
        <title>Sporulation capability and amylosome conservation among diverse human colonic and rumen isolates of the keystone starch-degrader Ruminococcus bromii.</title>
        <authorList>
            <person name="Mukhopadhya I."/>
            <person name="Morais S."/>
            <person name="Laverde-Gomez J."/>
            <person name="Sheridan P.O."/>
            <person name="Walker A.W."/>
            <person name="Kelly W."/>
            <person name="Klieve A.V."/>
            <person name="Ouwerkerk D."/>
            <person name="Duncan S.H."/>
            <person name="Louis P."/>
            <person name="Koropatkin N."/>
            <person name="Cockburn D."/>
            <person name="Kibler R."/>
            <person name="Cooper P.J."/>
            <person name="Sandoval C."/>
            <person name="Crost E."/>
            <person name="Juge N."/>
            <person name="Bayer E.A."/>
            <person name="Flint H.J."/>
        </authorList>
    </citation>
    <scope>NUCLEOTIDE SEQUENCE [LARGE SCALE GENOMIC DNA]</scope>
    <source>
        <strain evidence="2">ATCC 27255</strain>
    </source>
</reference>
<gene>
    <name evidence="2" type="ORF">RBATCC27255_00137</name>
</gene>
<evidence type="ECO:0000313" key="2">
    <source>
        <dbReference type="EMBL" id="PKD32664.1"/>
    </source>
</evidence>
<keyword evidence="1" id="KW-1133">Transmembrane helix</keyword>
<dbReference type="Pfam" id="PF10825">
    <property type="entry name" value="DUF2752"/>
    <property type="match status" value="1"/>
</dbReference>
<evidence type="ECO:0000313" key="3">
    <source>
        <dbReference type="Proteomes" id="UP000233425"/>
    </source>
</evidence>
<accession>A0A2N0V0A2</accession>
<comment type="caution">
    <text evidence="2">The sequence shown here is derived from an EMBL/GenBank/DDBJ whole genome shotgun (WGS) entry which is preliminary data.</text>
</comment>
<organism evidence="2 3">
    <name type="scientific">Ruminococcus bromii</name>
    <dbReference type="NCBI Taxonomy" id="40518"/>
    <lineage>
        <taxon>Bacteria</taxon>
        <taxon>Bacillati</taxon>
        <taxon>Bacillota</taxon>
        <taxon>Clostridia</taxon>
        <taxon>Eubacteriales</taxon>
        <taxon>Oscillospiraceae</taxon>
        <taxon>Ruminococcus</taxon>
    </lineage>
</organism>